<feature type="domain" description="Signal transduction histidine kinase internal region" evidence="2">
    <location>
        <begin position="162"/>
        <end position="239"/>
    </location>
</feature>
<dbReference type="AlphaFoldDB" id="A0A1M6DD54"/>
<keyword evidence="4" id="KW-1185">Reference proteome</keyword>
<keyword evidence="3" id="KW-0418">Kinase</keyword>
<dbReference type="OrthoDB" id="9809908at2"/>
<dbReference type="InterPro" id="IPR010559">
    <property type="entry name" value="Sig_transdc_His_kin_internal"/>
</dbReference>
<evidence type="ECO:0000313" key="3">
    <source>
        <dbReference type="EMBL" id="SHI71196.1"/>
    </source>
</evidence>
<evidence type="ECO:0000259" key="2">
    <source>
        <dbReference type="Pfam" id="PF06580"/>
    </source>
</evidence>
<accession>A0A1M6DD54</accession>
<dbReference type="RefSeq" id="WP_073166111.1">
    <property type="nucleotide sequence ID" value="NZ_FQZE01000005.1"/>
</dbReference>
<keyword evidence="3" id="KW-0808">Transferase</keyword>
<reference evidence="3 4" key="1">
    <citation type="submission" date="2016-11" db="EMBL/GenBank/DDBJ databases">
        <authorList>
            <person name="Jaros S."/>
            <person name="Januszkiewicz K."/>
            <person name="Wedrychowicz H."/>
        </authorList>
    </citation>
    <scope>NUCLEOTIDE SEQUENCE [LARGE SCALE GENOMIC DNA]</scope>
    <source>
        <strain evidence="3 4">DSM 27063</strain>
    </source>
</reference>
<feature type="transmembrane region" description="Helical" evidence="1">
    <location>
        <begin position="78"/>
        <end position="101"/>
    </location>
</feature>
<proteinExistence type="predicted"/>
<organism evidence="3 4">
    <name type="scientific">Tangfeifania diversioriginum</name>
    <dbReference type="NCBI Taxonomy" id="1168035"/>
    <lineage>
        <taxon>Bacteria</taxon>
        <taxon>Pseudomonadati</taxon>
        <taxon>Bacteroidota</taxon>
        <taxon>Bacteroidia</taxon>
        <taxon>Marinilabiliales</taxon>
        <taxon>Prolixibacteraceae</taxon>
        <taxon>Tangfeifania</taxon>
    </lineage>
</organism>
<evidence type="ECO:0000256" key="1">
    <source>
        <dbReference type="SAM" id="Phobius"/>
    </source>
</evidence>
<evidence type="ECO:0000313" key="4">
    <source>
        <dbReference type="Proteomes" id="UP000184050"/>
    </source>
</evidence>
<dbReference type="PANTHER" id="PTHR34220:SF7">
    <property type="entry name" value="SENSOR HISTIDINE KINASE YPDA"/>
    <property type="match status" value="1"/>
</dbReference>
<sequence>MEKTKLYHRLKIAGHILFWLVSIGIMLFFFYFNEKRVHFDVAIIAKALIANFGFAMGVYVNLYVLIPRFLKKKNYVFYIFWLIILLTVSSLTIQFLFILPLRNILDFGERFTSYDSNLHSAYFFATLIYVAFTSFLKFIKEWIALQDLNLKLARIEQQKLEAELKTLKGQLNPHFLFNSLNNIYSLALVKSDKVPGLILRLSDLMRHIIYESRGNYIALEKEIEFVNNFIELQKIRAPEEVKISYEIKGEIPSAKIAPLLFEPFIDNAFKHGLPGNNEDFIRIFFDFSKSGALHFYIENNFDPPETQIKKTGGIGVKNVKRRLKHLYSPNDYALEISGENNIYSVNLQLKLIENGN</sequence>
<dbReference type="GO" id="GO:0000155">
    <property type="term" value="F:phosphorelay sensor kinase activity"/>
    <property type="evidence" value="ECO:0007669"/>
    <property type="project" value="InterPro"/>
</dbReference>
<name>A0A1M6DD54_9BACT</name>
<keyword evidence="1" id="KW-0812">Transmembrane</keyword>
<dbReference type="PANTHER" id="PTHR34220">
    <property type="entry name" value="SENSOR HISTIDINE KINASE YPDA"/>
    <property type="match status" value="1"/>
</dbReference>
<protein>
    <submittedName>
        <fullName evidence="3">Histidine kinase</fullName>
    </submittedName>
</protein>
<dbReference type="GO" id="GO:0016020">
    <property type="term" value="C:membrane"/>
    <property type="evidence" value="ECO:0007669"/>
    <property type="project" value="InterPro"/>
</dbReference>
<gene>
    <name evidence="3" type="ORF">SAMN05444280_1056</name>
</gene>
<keyword evidence="1" id="KW-1133">Transmembrane helix</keyword>
<dbReference type="EMBL" id="FQZE01000005">
    <property type="protein sequence ID" value="SHI71196.1"/>
    <property type="molecule type" value="Genomic_DNA"/>
</dbReference>
<dbReference type="STRING" id="1168035.SAMN05444280_1056"/>
<feature type="transmembrane region" description="Helical" evidence="1">
    <location>
        <begin position="121"/>
        <end position="139"/>
    </location>
</feature>
<feature type="transmembrane region" description="Helical" evidence="1">
    <location>
        <begin position="43"/>
        <end position="66"/>
    </location>
</feature>
<dbReference type="InterPro" id="IPR050640">
    <property type="entry name" value="Bact_2-comp_sensor_kinase"/>
</dbReference>
<feature type="transmembrane region" description="Helical" evidence="1">
    <location>
        <begin position="12"/>
        <end position="31"/>
    </location>
</feature>
<dbReference type="Proteomes" id="UP000184050">
    <property type="component" value="Unassembled WGS sequence"/>
</dbReference>
<keyword evidence="1" id="KW-0472">Membrane</keyword>
<dbReference type="Pfam" id="PF06580">
    <property type="entry name" value="His_kinase"/>
    <property type="match status" value="1"/>
</dbReference>